<dbReference type="PANTHER" id="PTHR36307">
    <property type="entry name" value="FLAGELLA BASAL BODY P-RING FORMATION PROTEIN FLGA"/>
    <property type="match status" value="1"/>
</dbReference>
<keyword evidence="9" id="KW-0969">Cilium</keyword>
<keyword evidence="7" id="KW-1005">Bacterial flagellum biogenesis</keyword>
<dbReference type="EMBL" id="LNYW01000029">
    <property type="protein sequence ID" value="KTD62834.1"/>
    <property type="molecule type" value="Genomic_DNA"/>
</dbReference>
<name>A0A0W0Z151_9GAMM</name>
<proteinExistence type="inferred from homology"/>
<protein>
    <recommendedName>
        <fullName evidence="3 7">Flagella basal body P-ring formation protein FlgA</fullName>
    </recommendedName>
</protein>
<reference evidence="9 10" key="1">
    <citation type="submission" date="2015-11" db="EMBL/GenBank/DDBJ databases">
        <title>Genomic analysis of 38 Legionella species identifies large and diverse effector repertoires.</title>
        <authorList>
            <person name="Burstein D."/>
            <person name="Amaro F."/>
            <person name="Zusman T."/>
            <person name="Lifshitz Z."/>
            <person name="Cohen O."/>
            <person name="Gilbert J.A."/>
            <person name="Pupko T."/>
            <person name="Shuman H.A."/>
            <person name="Segal G."/>
        </authorList>
    </citation>
    <scope>NUCLEOTIDE SEQUENCE [LARGE SCALE GENOMIC DNA]</scope>
    <source>
        <strain evidence="9 10">ATCC 49655</strain>
    </source>
</reference>
<evidence type="ECO:0000256" key="7">
    <source>
        <dbReference type="RuleBase" id="RU362063"/>
    </source>
</evidence>
<gene>
    <name evidence="9" type="primary">flgA</name>
    <name evidence="9" type="ORF">Lsha_0866</name>
</gene>
<dbReference type="InterPro" id="IPR039246">
    <property type="entry name" value="Flagellar_FlgA"/>
</dbReference>
<dbReference type="InterPro" id="IPR041231">
    <property type="entry name" value="FlgA_N"/>
</dbReference>
<feature type="chain" id="PRO_5006774502" description="Flagella basal body P-ring formation protein FlgA" evidence="7">
    <location>
        <begin position="19"/>
        <end position="234"/>
    </location>
</feature>
<dbReference type="Gene3D" id="2.30.30.760">
    <property type="match status" value="1"/>
</dbReference>
<keyword evidence="4 7" id="KW-0732">Signal</keyword>
<dbReference type="NCBIfam" id="TIGR03170">
    <property type="entry name" value="flgA_cterm"/>
    <property type="match status" value="1"/>
</dbReference>
<comment type="caution">
    <text evidence="9">The sequence shown here is derived from an EMBL/GenBank/DDBJ whole genome shotgun (WGS) entry which is preliminary data.</text>
</comment>
<dbReference type="PANTHER" id="PTHR36307:SF1">
    <property type="entry name" value="FLAGELLA BASAL BODY P-RING FORMATION PROTEIN FLGA"/>
    <property type="match status" value="1"/>
</dbReference>
<dbReference type="RefSeq" id="WP_018577451.1">
    <property type="nucleotide sequence ID" value="NZ_KB892404.1"/>
</dbReference>
<keyword evidence="9" id="KW-0282">Flagellum</keyword>
<accession>A0A0W0Z151</accession>
<evidence type="ECO:0000256" key="3">
    <source>
        <dbReference type="ARBA" id="ARBA00014754"/>
    </source>
</evidence>
<dbReference type="Pfam" id="PF17656">
    <property type="entry name" value="ChapFlgA_N"/>
    <property type="match status" value="1"/>
</dbReference>
<dbReference type="STRING" id="1122169.Lsha_0866"/>
<dbReference type="PATRIC" id="fig|1122169.6.peg.1004"/>
<evidence type="ECO:0000313" key="10">
    <source>
        <dbReference type="Proteomes" id="UP000054600"/>
    </source>
</evidence>
<evidence type="ECO:0000313" key="9">
    <source>
        <dbReference type="EMBL" id="KTD62834.1"/>
    </source>
</evidence>
<feature type="domain" description="SAF" evidence="8">
    <location>
        <begin position="109"/>
        <end position="171"/>
    </location>
</feature>
<dbReference type="GO" id="GO:0044780">
    <property type="term" value="P:bacterial-type flagellum assembly"/>
    <property type="evidence" value="ECO:0007669"/>
    <property type="project" value="InterPro"/>
</dbReference>
<evidence type="ECO:0000256" key="6">
    <source>
        <dbReference type="ARBA" id="ARBA00025643"/>
    </source>
</evidence>
<evidence type="ECO:0000259" key="8">
    <source>
        <dbReference type="SMART" id="SM00858"/>
    </source>
</evidence>
<evidence type="ECO:0000256" key="2">
    <source>
        <dbReference type="ARBA" id="ARBA00010474"/>
    </source>
</evidence>
<sequence length="234" mass="26061">MKKSILSVFIFFASICVAYSDAVQSLELLKNKIEAHVLNELATFSEGKVLVRADSLDPRLNLKACAEEQLEIFNPYQTPMLNTNTMGIKCMEETNHWTLYVPVKISVFKTVLVAKRALVKGSRIRSEDIYAMEMDAQKLKQGYFTETNELVGLVCKHDIQPNSALNPFNIELAKLVHRGEQVTIVASDNNLTVSMDGIAMNDGILGDTVNVKNLSSKRVLEAQVSGKKRVKVVL</sequence>
<evidence type="ECO:0000256" key="1">
    <source>
        <dbReference type="ARBA" id="ARBA00004418"/>
    </source>
</evidence>
<evidence type="ECO:0000256" key="4">
    <source>
        <dbReference type="ARBA" id="ARBA00022729"/>
    </source>
</evidence>
<keyword evidence="10" id="KW-1185">Reference proteome</keyword>
<comment type="subcellular location">
    <subcellularLocation>
        <location evidence="1 7">Periplasm</location>
    </subcellularLocation>
</comment>
<dbReference type="CDD" id="cd11614">
    <property type="entry name" value="SAF_CpaB_FlgA_like"/>
    <property type="match status" value="1"/>
</dbReference>
<evidence type="ECO:0000256" key="5">
    <source>
        <dbReference type="ARBA" id="ARBA00022764"/>
    </source>
</evidence>
<comment type="function">
    <text evidence="6 7">Involved in the assembly process of the P-ring formation. It may associate with FlgF on the rod constituting a structure essential for the P-ring assembly or may act as a modulator protein for the P-ring assembly.</text>
</comment>
<comment type="similarity">
    <text evidence="2 7">Belongs to the FlgA family.</text>
</comment>
<feature type="signal peptide" evidence="7">
    <location>
        <begin position="1"/>
        <end position="18"/>
    </location>
</feature>
<dbReference type="AlphaFoldDB" id="A0A0W0Z151"/>
<dbReference type="eggNOG" id="COG1261">
    <property type="taxonomic scope" value="Bacteria"/>
</dbReference>
<dbReference type="GO" id="GO:0042597">
    <property type="term" value="C:periplasmic space"/>
    <property type="evidence" value="ECO:0007669"/>
    <property type="project" value="UniProtKB-SubCell"/>
</dbReference>
<organism evidence="9 10">
    <name type="scientific">Legionella shakespearei DSM 23087</name>
    <dbReference type="NCBI Taxonomy" id="1122169"/>
    <lineage>
        <taxon>Bacteria</taxon>
        <taxon>Pseudomonadati</taxon>
        <taxon>Pseudomonadota</taxon>
        <taxon>Gammaproteobacteria</taxon>
        <taxon>Legionellales</taxon>
        <taxon>Legionellaceae</taxon>
        <taxon>Legionella</taxon>
    </lineage>
</organism>
<dbReference type="InterPro" id="IPR017585">
    <property type="entry name" value="SAF_FlgA"/>
</dbReference>
<dbReference type="SMART" id="SM00858">
    <property type="entry name" value="SAF"/>
    <property type="match status" value="1"/>
</dbReference>
<dbReference type="InterPro" id="IPR013974">
    <property type="entry name" value="SAF"/>
</dbReference>
<dbReference type="Proteomes" id="UP000054600">
    <property type="component" value="Unassembled WGS sequence"/>
</dbReference>
<dbReference type="OrthoDB" id="1669037at2"/>
<dbReference type="Pfam" id="PF13144">
    <property type="entry name" value="ChapFlgA"/>
    <property type="match status" value="1"/>
</dbReference>
<dbReference type="Gene3D" id="3.90.1210.10">
    <property type="entry name" value="Antifreeze-like/N-acetylneuraminic acid synthase C-terminal domain"/>
    <property type="match status" value="1"/>
</dbReference>
<keyword evidence="5 7" id="KW-0574">Periplasm</keyword>
<keyword evidence="9" id="KW-0966">Cell projection</keyword>